<evidence type="ECO:0000256" key="7">
    <source>
        <dbReference type="SAM" id="Phobius"/>
    </source>
</evidence>
<feature type="transmembrane region" description="Helical" evidence="7">
    <location>
        <begin position="391"/>
        <end position="410"/>
    </location>
</feature>
<dbReference type="PRINTS" id="PR01434">
    <property type="entry name" value="NADHDHGNASE5"/>
</dbReference>
<dbReference type="Proteomes" id="UP000186455">
    <property type="component" value="Unassembled WGS sequence"/>
</dbReference>
<dbReference type="PANTHER" id="PTHR42829:SF1">
    <property type="entry name" value="INORGANIC CARBON TRANSPORTER SUBUNIT DABB-RELATED"/>
    <property type="match status" value="1"/>
</dbReference>
<dbReference type="GO" id="GO:0008137">
    <property type="term" value="F:NADH dehydrogenase (ubiquinone) activity"/>
    <property type="evidence" value="ECO:0007669"/>
    <property type="project" value="InterPro"/>
</dbReference>
<feature type="compositionally biased region" description="Low complexity" evidence="6">
    <location>
        <begin position="426"/>
        <end position="437"/>
    </location>
</feature>
<organism evidence="9 10">
    <name type="scientific">Streptomyces uncialis</name>
    <dbReference type="NCBI Taxonomy" id="1048205"/>
    <lineage>
        <taxon>Bacteria</taxon>
        <taxon>Bacillati</taxon>
        <taxon>Actinomycetota</taxon>
        <taxon>Actinomycetes</taxon>
        <taxon>Kitasatosporales</taxon>
        <taxon>Streptomycetaceae</taxon>
        <taxon>Streptomyces</taxon>
    </lineage>
</organism>
<dbReference type="AlphaFoldDB" id="A0A1Q4V811"/>
<evidence type="ECO:0000313" key="10">
    <source>
        <dbReference type="Proteomes" id="UP000186455"/>
    </source>
</evidence>
<feature type="transmembrane region" description="Helical" evidence="7">
    <location>
        <begin position="197"/>
        <end position="222"/>
    </location>
</feature>
<feature type="compositionally biased region" description="Low complexity" evidence="6">
    <location>
        <begin position="455"/>
        <end position="470"/>
    </location>
</feature>
<dbReference type="GO" id="GO:0016020">
    <property type="term" value="C:membrane"/>
    <property type="evidence" value="ECO:0007669"/>
    <property type="project" value="UniProtKB-SubCell"/>
</dbReference>
<feature type="transmembrane region" description="Helical" evidence="7">
    <location>
        <begin position="6"/>
        <end position="25"/>
    </location>
</feature>
<dbReference type="InterPro" id="IPR003945">
    <property type="entry name" value="NU5C-like"/>
</dbReference>
<sequence>MSALLWALIALPLTVGALLTAAGRYADRAAPAVAVACATATLGLAVAAALRHPTAEAPLLEHLPVRLAVDGLSGLTAVTVAAITAAVLLFSAGDIGPGESRARFFGLMLLFSGSMLTTVTAASLPVLLMAWEVMGATSWALIGFWWRDPARGRAANTAFLTTRAADLGLYLAAGAALAGGQANALALDGLSRTAEPWLSAVTAGVIVAALGKSAQLPFSFWLSHAMRGPSPVSALLHSATMVVAGAYLLLRLEPLLSASGWGGPAVAWTGAATAVLLGLVAVAQTDLKQLLAASSCAQIGFMVMAAGTGSVTGGTVQLMAHAAAKSLAFLVAGAWLTALGVRTLPALRGSARRHRTAGLSFTVSALTLAGIPPLSLWAAKDLLLAGALAESAWLYAVGLAAGVISAVYAVKALWFVWRPAPVPGSGVPSVTPVSGTGLPRRESSASATHLPDTAPAPGSGRPGRPTVSGSGPPGEPPAPGTQLPRMPSAPGSRPPGEPSASGTRLPRVEAPPFVLLAVACVGLTALAVPPARDAVARVLGGATQPVPVAWEFALSGGLALLASAIVWTWGAPALGAPWTDWLRLEAAARLLLVRPTIRVAHALAVFDDRLLDRAVDGVARGVLALARWTDRRVETGVDRAVEGVASAARALGRWARGPQSGQLHQYLAQTVAAFTVLAIALVLVR</sequence>
<feature type="transmembrane region" description="Helical" evidence="7">
    <location>
        <begin position="104"/>
        <end position="122"/>
    </location>
</feature>
<evidence type="ECO:0000256" key="3">
    <source>
        <dbReference type="ARBA" id="ARBA00022989"/>
    </source>
</evidence>
<feature type="transmembrane region" description="Helical" evidence="7">
    <location>
        <begin position="359"/>
        <end position="379"/>
    </location>
</feature>
<evidence type="ECO:0000256" key="2">
    <source>
        <dbReference type="ARBA" id="ARBA00022692"/>
    </source>
</evidence>
<feature type="transmembrane region" description="Helical" evidence="7">
    <location>
        <begin position="666"/>
        <end position="684"/>
    </location>
</feature>
<name>A0A1Q4V811_9ACTN</name>
<feature type="transmembrane region" description="Helical" evidence="7">
    <location>
        <begin position="327"/>
        <end position="347"/>
    </location>
</feature>
<dbReference type="EMBL" id="LFBV01000003">
    <property type="protein sequence ID" value="OKH93988.1"/>
    <property type="molecule type" value="Genomic_DNA"/>
</dbReference>
<dbReference type="GO" id="GO:0015990">
    <property type="term" value="P:electron transport coupled proton transport"/>
    <property type="evidence" value="ECO:0007669"/>
    <property type="project" value="TreeGrafter"/>
</dbReference>
<keyword evidence="2 5" id="KW-0812">Transmembrane</keyword>
<comment type="caution">
    <text evidence="9">The sequence shown here is derived from an EMBL/GenBank/DDBJ whole genome shotgun (WGS) entry which is preliminary data.</text>
</comment>
<dbReference type="PANTHER" id="PTHR42829">
    <property type="entry name" value="NADH-UBIQUINONE OXIDOREDUCTASE CHAIN 5"/>
    <property type="match status" value="1"/>
</dbReference>
<gene>
    <name evidence="9" type="ORF">AB852_15030</name>
</gene>
<feature type="transmembrane region" description="Helical" evidence="7">
    <location>
        <begin position="32"/>
        <end position="51"/>
    </location>
</feature>
<feature type="transmembrane region" description="Helical" evidence="7">
    <location>
        <begin position="71"/>
        <end position="92"/>
    </location>
</feature>
<dbReference type="Pfam" id="PF00361">
    <property type="entry name" value="Proton_antipo_M"/>
    <property type="match status" value="1"/>
</dbReference>
<feature type="transmembrane region" description="Helical" evidence="7">
    <location>
        <begin position="290"/>
        <end position="307"/>
    </location>
</feature>
<dbReference type="InterPro" id="IPR001750">
    <property type="entry name" value="ND/Mrp_TM"/>
</dbReference>
<dbReference type="GO" id="GO:0042773">
    <property type="term" value="P:ATP synthesis coupled electron transport"/>
    <property type="evidence" value="ECO:0007669"/>
    <property type="project" value="InterPro"/>
</dbReference>
<comment type="subcellular location">
    <subcellularLocation>
        <location evidence="1">Endomembrane system</location>
        <topology evidence="1">Multi-pass membrane protein</topology>
    </subcellularLocation>
    <subcellularLocation>
        <location evidence="5">Membrane</location>
        <topology evidence="5">Multi-pass membrane protein</topology>
    </subcellularLocation>
</comment>
<evidence type="ECO:0000256" key="6">
    <source>
        <dbReference type="SAM" id="MobiDB-lite"/>
    </source>
</evidence>
<feature type="transmembrane region" description="Helical" evidence="7">
    <location>
        <begin position="552"/>
        <end position="574"/>
    </location>
</feature>
<keyword evidence="3 7" id="KW-1133">Transmembrane helix</keyword>
<dbReference type="GO" id="GO:0003954">
    <property type="term" value="F:NADH dehydrogenase activity"/>
    <property type="evidence" value="ECO:0007669"/>
    <property type="project" value="TreeGrafter"/>
</dbReference>
<accession>A0A1Q4V811</accession>
<keyword evidence="10" id="KW-1185">Reference proteome</keyword>
<evidence type="ECO:0000256" key="5">
    <source>
        <dbReference type="RuleBase" id="RU000320"/>
    </source>
</evidence>
<evidence type="ECO:0000259" key="8">
    <source>
        <dbReference type="Pfam" id="PF00361"/>
    </source>
</evidence>
<feature type="transmembrane region" description="Helical" evidence="7">
    <location>
        <begin position="128"/>
        <end position="146"/>
    </location>
</feature>
<evidence type="ECO:0000256" key="4">
    <source>
        <dbReference type="ARBA" id="ARBA00023136"/>
    </source>
</evidence>
<evidence type="ECO:0000313" key="9">
    <source>
        <dbReference type="EMBL" id="OKH93988.1"/>
    </source>
</evidence>
<feature type="transmembrane region" description="Helical" evidence="7">
    <location>
        <begin position="167"/>
        <end position="185"/>
    </location>
</feature>
<evidence type="ECO:0000256" key="1">
    <source>
        <dbReference type="ARBA" id="ARBA00004127"/>
    </source>
</evidence>
<dbReference type="GO" id="GO:0012505">
    <property type="term" value="C:endomembrane system"/>
    <property type="evidence" value="ECO:0007669"/>
    <property type="project" value="UniProtKB-SubCell"/>
</dbReference>
<feature type="transmembrane region" description="Helical" evidence="7">
    <location>
        <begin position="234"/>
        <end position="250"/>
    </location>
</feature>
<feature type="domain" description="NADH:quinone oxidoreductase/Mrp antiporter transmembrane" evidence="8">
    <location>
        <begin position="122"/>
        <end position="404"/>
    </location>
</feature>
<feature type="region of interest" description="Disordered" evidence="6">
    <location>
        <begin position="426"/>
        <end position="505"/>
    </location>
</feature>
<feature type="transmembrane region" description="Helical" evidence="7">
    <location>
        <begin position="265"/>
        <end position="283"/>
    </location>
</feature>
<protein>
    <recommendedName>
        <fullName evidence="8">NADH:quinone oxidoreductase/Mrp antiporter transmembrane domain-containing protein</fullName>
    </recommendedName>
</protein>
<proteinExistence type="predicted"/>
<dbReference type="RefSeq" id="WP_073788375.1">
    <property type="nucleotide sequence ID" value="NZ_LFBV01000003.1"/>
</dbReference>
<dbReference type="Gene3D" id="1.20.5.2700">
    <property type="match status" value="1"/>
</dbReference>
<reference evidence="9 10" key="1">
    <citation type="submission" date="2015-06" db="EMBL/GenBank/DDBJ databases">
        <title>Cloning and characterization of the uncialamcin biosynthetic gene cluster.</title>
        <authorList>
            <person name="Yan X."/>
            <person name="Huang T."/>
            <person name="Ge H."/>
            <person name="Shen B."/>
        </authorList>
    </citation>
    <scope>NUCLEOTIDE SEQUENCE [LARGE SCALE GENOMIC DNA]</scope>
    <source>
        <strain evidence="9 10">DCA2648</strain>
    </source>
</reference>
<keyword evidence="4 7" id="KW-0472">Membrane</keyword>
<dbReference type="STRING" id="1048205.AB852_15030"/>